<evidence type="ECO:0000313" key="3">
    <source>
        <dbReference type="Proteomes" id="UP001272137"/>
    </source>
</evidence>
<evidence type="ECO:0000256" key="1">
    <source>
        <dbReference type="SAM" id="Phobius"/>
    </source>
</evidence>
<reference evidence="2" key="1">
    <citation type="submission" date="2018-08" db="EMBL/GenBank/DDBJ databases">
        <title>Identification of Burkholderia cepacia strains that express a Burkholderia pseudomallei-like capsular polysaccharide.</title>
        <authorList>
            <person name="Burtnick M.N."/>
            <person name="Vongsouvath M."/>
            <person name="Newton P."/>
            <person name="Wuthiekanun V."/>
            <person name="Limmathurotsakul D."/>
            <person name="Brett P.J."/>
            <person name="Chantratita N."/>
            <person name="Dance D.A."/>
        </authorList>
    </citation>
    <scope>NUCLEOTIDE SEQUENCE</scope>
    <source>
        <strain evidence="2">SBXCC001</strain>
    </source>
</reference>
<keyword evidence="1" id="KW-0812">Transmembrane</keyword>
<proteinExistence type="predicted"/>
<feature type="transmembrane region" description="Helical" evidence="1">
    <location>
        <begin position="133"/>
        <end position="152"/>
    </location>
</feature>
<gene>
    <name evidence="2" type="ORF">C7S16_3252</name>
</gene>
<evidence type="ECO:0000313" key="2">
    <source>
        <dbReference type="EMBL" id="MDW9257168.1"/>
    </source>
</evidence>
<accession>A0AAW9D5D6</accession>
<protein>
    <submittedName>
        <fullName evidence="2">Membrane protein</fullName>
    </submittedName>
</protein>
<dbReference type="AlphaFoldDB" id="A0AAW9D5D6"/>
<name>A0AAW9D5D6_BURTH</name>
<feature type="transmembrane region" description="Helical" evidence="1">
    <location>
        <begin position="101"/>
        <end position="121"/>
    </location>
</feature>
<dbReference type="Proteomes" id="UP001272137">
    <property type="component" value="Unassembled WGS sequence"/>
</dbReference>
<dbReference type="RefSeq" id="WP_009906988.1">
    <property type="nucleotide sequence ID" value="NZ_CP008914.2"/>
</dbReference>
<dbReference type="EMBL" id="QXCT01000002">
    <property type="protein sequence ID" value="MDW9257168.1"/>
    <property type="molecule type" value="Genomic_DNA"/>
</dbReference>
<sequence length="167" mass="17821">MFQMLPSMTFGRRLSVWWSCMWRQTLASAPVWILGVAIVGLAIWQPHPVAGEPPSGKAMALAIAVFVVCFAICLPITGYTVRRGFAAHALTAPGRVSFRQALMIGLTTAGWAALAALPISAVTLPLRHGGHLLAGQAIGLVLNVVAGMYIVLPRQARRLRRLAGESA</sequence>
<organism evidence="2 3">
    <name type="scientific">Burkholderia thailandensis</name>
    <dbReference type="NCBI Taxonomy" id="57975"/>
    <lineage>
        <taxon>Bacteria</taxon>
        <taxon>Pseudomonadati</taxon>
        <taxon>Pseudomonadota</taxon>
        <taxon>Betaproteobacteria</taxon>
        <taxon>Burkholderiales</taxon>
        <taxon>Burkholderiaceae</taxon>
        <taxon>Burkholderia</taxon>
        <taxon>pseudomallei group</taxon>
    </lineage>
</organism>
<comment type="caution">
    <text evidence="2">The sequence shown here is derived from an EMBL/GenBank/DDBJ whole genome shotgun (WGS) entry which is preliminary data.</text>
</comment>
<keyword evidence="1" id="KW-1133">Transmembrane helix</keyword>
<feature type="transmembrane region" description="Helical" evidence="1">
    <location>
        <begin position="61"/>
        <end position="81"/>
    </location>
</feature>
<dbReference type="KEGG" id="btha:DR62_1477"/>
<keyword evidence="1" id="KW-0472">Membrane</keyword>